<reference evidence="2" key="2">
    <citation type="submission" date="2021-10" db="EMBL/GenBank/DDBJ databases">
        <authorList>
            <person name="Mesa V."/>
        </authorList>
    </citation>
    <scope>NUCLEOTIDE SEQUENCE</scope>
    <source>
        <strain evidence="2">CC3_PB</strain>
    </source>
</reference>
<dbReference type="AlphaFoldDB" id="A0A650MK78"/>
<evidence type="ECO:0000313" key="3">
    <source>
        <dbReference type="EMBL" id="VCT85692.1"/>
    </source>
</evidence>
<dbReference type="CDD" id="cd13585">
    <property type="entry name" value="PBP2_TMBP_like"/>
    <property type="match status" value="1"/>
</dbReference>
<organism evidence="3 4">
    <name type="scientific">Clostridium neonatale</name>
    <dbReference type="NCBI Taxonomy" id="137838"/>
    <lineage>
        <taxon>Bacteria</taxon>
        <taxon>Bacillati</taxon>
        <taxon>Bacillota</taxon>
        <taxon>Clostridia</taxon>
        <taxon>Eubacteriales</taxon>
        <taxon>Clostridiaceae</taxon>
        <taxon>Clostridium</taxon>
    </lineage>
</organism>
<dbReference type="EMBL" id="UWJD01000002">
    <property type="protein sequence ID" value="VCT85692.1"/>
    <property type="molecule type" value="Genomic_DNA"/>
</dbReference>
<dbReference type="Pfam" id="PF01547">
    <property type="entry name" value="SBP_bac_1"/>
    <property type="match status" value="1"/>
</dbReference>
<dbReference type="Gene3D" id="3.40.190.10">
    <property type="entry name" value="Periplasmic binding protein-like II"/>
    <property type="match status" value="1"/>
</dbReference>
<dbReference type="PANTHER" id="PTHR43649">
    <property type="entry name" value="ARABINOSE-BINDING PROTEIN-RELATED"/>
    <property type="match status" value="1"/>
</dbReference>
<dbReference type="SUPFAM" id="SSF53850">
    <property type="entry name" value="Periplasmic binding protein-like II"/>
    <property type="match status" value="1"/>
</dbReference>
<name>A0A650MK78_9CLOT</name>
<feature type="chain" id="PRO_5042724637" evidence="1">
    <location>
        <begin position="26"/>
        <end position="424"/>
    </location>
</feature>
<gene>
    <name evidence="3" type="primary">yesO_1</name>
    <name evidence="2" type="ORF">CNEO_41595</name>
    <name evidence="3" type="ORF">CNEONATNEC25_03295</name>
</gene>
<evidence type="ECO:0000256" key="1">
    <source>
        <dbReference type="SAM" id="SignalP"/>
    </source>
</evidence>
<accession>A0A650MK78</accession>
<dbReference type="PANTHER" id="PTHR43649:SF12">
    <property type="entry name" value="DIACETYLCHITOBIOSE BINDING PROTEIN DASA"/>
    <property type="match status" value="1"/>
</dbReference>
<dbReference type="InterPro" id="IPR006059">
    <property type="entry name" value="SBP"/>
</dbReference>
<keyword evidence="1" id="KW-0732">Signal</keyword>
<evidence type="ECO:0000313" key="4">
    <source>
        <dbReference type="Proteomes" id="UP000431451"/>
    </source>
</evidence>
<dbReference type="Proteomes" id="UP000431451">
    <property type="component" value="Unassembled WGS sequence"/>
</dbReference>
<dbReference type="Proteomes" id="UP000789738">
    <property type="component" value="Unassembled WGS sequence"/>
</dbReference>
<dbReference type="InterPro" id="IPR050490">
    <property type="entry name" value="Bact_solute-bd_prot1"/>
</dbReference>
<feature type="signal peptide" evidence="1">
    <location>
        <begin position="1"/>
        <end position="25"/>
    </location>
</feature>
<proteinExistence type="predicted"/>
<reference evidence="3 4" key="1">
    <citation type="submission" date="2018-06" db="EMBL/GenBank/DDBJ databases">
        <authorList>
            <consortium name="IHU Genomes"/>
        </authorList>
    </citation>
    <scope>NUCLEOTIDE SEQUENCE [LARGE SCALE GENOMIC DNA]</scope>
    <source>
        <strain evidence="3 4">NEC25</strain>
    </source>
</reference>
<sequence>MKINKILKVIAATSVVAMLSVSMFAGCGKKADESSGNSGQTTIKFCMWGSMNEKYNFIKSFEEKNPDIKVDLMIIPEDSYSEKINSMIAGNSAPDVILSWECDINRFAKNGAIVQLDDYMKESGLDVGGLIPAVQDMTKMNNGTYGLPWSYASEILYYNKDLFDAAGVEYPNDEWTWEDFRDAANKLTIRDGDNVTQWGANSIDFPGIWYSQMGQAGDEIVTSDGVLSLGDGAKKALQFEYDLINVDKVVPAPSATSGNGIDLFTSGKAAMNRGGSWLIKTYAEIKDFNWDIAVLPKDKQSYSSLHTGFFSISNSSKNKDAAWKFINYCMGEEGQEMISKATNNPSCVKEYMAQGHYKYEGQNGPTNWDVIDKTAEFAKFGYVLTPPGLTNKLVDKFNSAAAGQVDIDTALKESQKEIETVSNQ</sequence>
<protein>
    <submittedName>
        <fullName evidence="3">ABC transporter substrate-binding protein YesO</fullName>
    </submittedName>
    <submittedName>
        <fullName evidence="2">N-Acetyl-D-glucosamine ABC transport system, sugar-binding protein</fullName>
    </submittedName>
</protein>
<dbReference type="PROSITE" id="PS51257">
    <property type="entry name" value="PROKAR_LIPOPROTEIN"/>
    <property type="match status" value="1"/>
</dbReference>
<dbReference type="EMBL" id="CAKJVE010000004">
    <property type="protein sequence ID" value="CAG9705061.1"/>
    <property type="molecule type" value="Genomic_DNA"/>
</dbReference>
<evidence type="ECO:0000313" key="2">
    <source>
        <dbReference type="EMBL" id="CAG9705061.1"/>
    </source>
</evidence>
<dbReference type="RefSeq" id="WP_159116810.1">
    <property type="nucleotide sequence ID" value="NZ_CAKJVE010000004.1"/>
</dbReference>